<dbReference type="OrthoDB" id="382366at2157"/>
<dbReference type="EMBL" id="CP000504">
    <property type="protein sequence ID" value="ABL87560.1"/>
    <property type="molecule type" value="Genomic_DNA"/>
</dbReference>
<gene>
    <name evidence="1" type="ordered locus">Pisl_0382</name>
</gene>
<keyword evidence="2" id="KW-1185">Reference proteome</keyword>
<accession>A1RRH8</accession>
<sequence length="61" mass="6921">MSILKRKKKEEEEDDLEKILSELKENDEGNDVTTVTIQIAGLKELTKAIQELAEAMKKCNS</sequence>
<dbReference type="RefSeq" id="WP_011762137.1">
    <property type="nucleotide sequence ID" value="NC_008701.1"/>
</dbReference>
<reference evidence="1" key="1">
    <citation type="submission" date="2006-12" db="EMBL/GenBank/DDBJ databases">
        <title>Complete sequence of Pyrobaculum islandicum DSM 4184.</title>
        <authorList>
            <person name="Copeland A."/>
            <person name="Lucas S."/>
            <person name="Lapidus A."/>
            <person name="Barry K."/>
            <person name="Detter J.C."/>
            <person name="Glavina del Rio T."/>
            <person name="Dalin E."/>
            <person name="Tice H."/>
            <person name="Pitluck S."/>
            <person name="Meincke L."/>
            <person name="Brettin T."/>
            <person name="Bruce D."/>
            <person name="Han C."/>
            <person name="Tapia R."/>
            <person name="Gilna P."/>
            <person name="Schmutz J."/>
            <person name="Larimer F."/>
            <person name="Land M."/>
            <person name="Hauser L."/>
            <person name="Kyrpides N."/>
            <person name="Mikhailova N."/>
            <person name="Cozen A.E."/>
            <person name="Fitz-Gibbon S.T."/>
            <person name="House C.H."/>
            <person name="Saltikov C."/>
            <person name="Lowe T."/>
            <person name="Richardson P."/>
        </authorList>
    </citation>
    <scope>NUCLEOTIDE SEQUENCE [LARGE SCALE GENOMIC DNA]</scope>
    <source>
        <strain evidence="1">DSM 4184</strain>
    </source>
</reference>
<evidence type="ECO:0000313" key="2">
    <source>
        <dbReference type="Proteomes" id="UP000002595"/>
    </source>
</evidence>
<name>A1RRH8_PYRIL</name>
<dbReference type="KEGG" id="pis:Pisl_0382"/>
<protein>
    <submittedName>
        <fullName evidence="1">Uncharacterized protein</fullName>
    </submittedName>
</protein>
<dbReference type="HOGENOM" id="CLU_191935_0_0_2"/>
<organism evidence="1 2">
    <name type="scientific">Pyrobaculum islandicum (strain DSM 4184 / JCM 9189 / GEO3)</name>
    <dbReference type="NCBI Taxonomy" id="384616"/>
    <lineage>
        <taxon>Archaea</taxon>
        <taxon>Thermoproteota</taxon>
        <taxon>Thermoprotei</taxon>
        <taxon>Thermoproteales</taxon>
        <taxon>Thermoproteaceae</taxon>
        <taxon>Pyrobaculum</taxon>
    </lineage>
</organism>
<dbReference type="GeneID" id="4616510"/>
<dbReference type="eggNOG" id="arCOG05651">
    <property type="taxonomic scope" value="Archaea"/>
</dbReference>
<evidence type="ECO:0000313" key="1">
    <source>
        <dbReference type="EMBL" id="ABL87560.1"/>
    </source>
</evidence>
<dbReference type="AlphaFoldDB" id="A1RRH8"/>
<dbReference type="Proteomes" id="UP000002595">
    <property type="component" value="Chromosome"/>
</dbReference>
<proteinExistence type="predicted"/>